<accession>A0ABX0UB37</accession>
<name>A0ABX0UB37_9FLAO</name>
<proteinExistence type="predicted"/>
<keyword evidence="1" id="KW-0472">Membrane</keyword>
<evidence type="ECO:0000256" key="1">
    <source>
        <dbReference type="SAM" id="Phobius"/>
    </source>
</evidence>
<dbReference type="RefSeq" id="WP_167184227.1">
    <property type="nucleotide sequence ID" value="NZ_JAASQL010000001.1"/>
</dbReference>
<dbReference type="Proteomes" id="UP000745859">
    <property type="component" value="Unassembled WGS sequence"/>
</dbReference>
<feature type="transmembrane region" description="Helical" evidence="1">
    <location>
        <begin position="20"/>
        <end position="36"/>
    </location>
</feature>
<keyword evidence="1" id="KW-0812">Transmembrane</keyword>
<feature type="transmembrane region" description="Helical" evidence="1">
    <location>
        <begin position="81"/>
        <end position="104"/>
    </location>
</feature>
<comment type="caution">
    <text evidence="2">The sequence shown here is derived from an EMBL/GenBank/DDBJ whole genome shotgun (WGS) entry which is preliminary data.</text>
</comment>
<dbReference type="PANTHER" id="PTHR40076:SF1">
    <property type="entry name" value="MEMBRANE PROTEIN"/>
    <property type="match status" value="1"/>
</dbReference>
<keyword evidence="1" id="KW-1133">Transmembrane helix</keyword>
<protein>
    <submittedName>
        <fullName evidence="2">Membrane protein</fullName>
    </submittedName>
</protein>
<keyword evidence="3" id="KW-1185">Reference proteome</keyword>
<dbReference type="Pfam" id="PF06161">
    <property type="entry name" value="DUF975"/>
    <property type="match status" value="1"/>
</dbReference>
<dbReference type="PANTHER" id="PTHR40076">
    <property type="entry name" value="MEMBRANE PROTEIN-RELATED"/>
    <property type="match status" value="1"/>
</dbReference>
<reference evidence="2 3" key="1">
    <citation type="submission" date="2020-03" db="EMBL/GenBank/DDBJ databases">
        <title>Genomic Encyclopedia of Type Strains, Phase IV (KMG-IV): sequencing the most valuable type-strain genomes for metagenomic binning, comparative biology and taxonomic classification.</title>
        <authorList>
            <person name="Goeker M."/>
        </authorList>
    </citation>
    <scope>NUCLEOTIDE SEQUENCE [LARGE SCALE GENOMIC DNA]</scope>
    <source>
        <strain evidence="2 3">DSM 101599</strain>
    </source>
</reference>
<evidence type="ECO:0000313" key="3">
    <source>
        <dbReference type="Proteomes" id="UP000745859"/>
    </source>
</evidence>
<organism evidence="2 3">
    <name type="scientific">Wenyingzhuangia heitensis</name>
    <dbReference type="NCBI Taxonomy" id="1487859"/>
    <lineage>
        <taxon>Bacteria</taxon>
        <taxon>Pseudomonadati</taxon>
        <taxon>Bacteroidota</taxon>
        <taxon>Flavobacteriia</taxon>
        <taxon>Flavobacteriales</taxon>
        <taxon>Flavobacteriaceae</taxon>
        <taxon>Wenyingzhuangia</taxon>
    </lineage>
</organism>
<dbReference type="EMBL" id="JAASQL010000001">
    <property type="protein sequence ID" value="NIJ44371.1"/>
    <property type="molecule type" value="Genomic_DNA"/>
</dbReference>
<evidence type="ECO:0000313" key="2">
    <source>
        <dbReference type="EMBL" id="NIJ44371.1"/>
    </source>
</evidence>
<gene>
    <name evidence="2" type="ORF">FHR24_000810</name>
</gene>
<sequence length="196" mass="22390">MATENTTLMQSARKSLENNWGIAIITFLIYTIIISVGSYAAIVIAGPFALGLALFSLNISRGKELKIEQIFQGFNRFVDGLIAYLLILLNVFLWALLFIIPGIIKAFSYAMTYFIMIDEPELSPQQAMKKSQEMMDGYKMKYFRLTLRFMGWSLLCILTLGIGFLWLVPYMYVTNAKFYEDLKTDPLQEIGIEVNN</sequence>
<feature type="transmembrane region" description="Helical" evidence="1">
    <location>
        <begin position="149"/>
        <end position="173"/>
    </location>
</feature>
<dbReference type="InterPro" id="IPR010380">
    <property type="entry name" value="DUF975"/>
</dbReference>